<dbReference type="OrthoDB" id="9970435at2759"/>
<feature type="transmembrane region" description="Helical" evidence="6">
    <location>
        <begin position="475"/>
        <end position="494"/>
    </location>
</feature>
<feature type="transmembrane region" description="Helical" evidence="6">
    <location>
        <begin position="313"/>
        <end position="334"/>
    </location>
</feature>
<keyword evidence="3 6" id="KW-0812">Transmembrane</keyword>
<gene>
    <name evidence="9" type="ORF">TTHERM_00728980</name>
</gene>
<dbReference type="RefSeq" id="XP_001022683.3">
    <property type="nucleotide sequence ID" value="XM_001022683.3"/>
</dbReference>
<reference evidence="10" key="1">
    <citation type="journal article" date="2006" name="PLoS Biol.">
        <title>Macronuclear genome sequence of the ciliate Tetrahymena thermophila, a model eukaryote.</title>
        <authorList>
            <person name="Eisen J.A."/>
            <person name="Coyne R.S."/>
            <person name="Wu M."/>
            <person name="Wu D."/>
            <person name="Thiagarajan M."/>
            <person name="Wortman J.R."/>
            <person name="Badger J.H."/>
            <person name="Ren Q."/>
            <person name="Amedeo P."/>
            <person name="Jones K.M."/>
            <person name="Tallon L.J."/>
            <person name="Delcher A.L."/>
            <person name="Salzberg S.L."/>
            <person name="Silva J.C."/>
            <person name="Haas B.J."/>
            <person name="Majoros W.H."/>
            <person name="Farzad M."/>
            <person name="Carlton J.M."/>
            <person name="Smith R.K. Jr."/>
            <person name="Garg J."/>
            <person name="Pearlman R.E."/>
            <person name="Karrer K.M."/>
            <person name="Sun L."/>
            <person name="Manning G."/>
            <person name="Elde N.C."/>
            <person name="Turkewitz A.P."/>
            <person name="Asai D.J."/>
            <person name="Wilkes D.E."/>
            <person name="Wang Y."/>
            <person name="Cai H."/>
            <person name="Collins K."/>
            <person name="Stewart B.A."/>
            <person name="Lee S.R."/>
            <person name="Wilamowska K."/>
            <person name="Weinberg Z."/>
            <person name="Ruzzo W.L."/>
            <person name="Wloga D."/>
            <person name="Gaertig J."/>
            <person name="Frankel J."/>
            <person name="Tsao C.-C."/>
            <person name="Gorovsky M.A."/>
            <person name="Keeling P.J."/>
            <person name="Waller R.F."/>
            <person name="Patron N.J."/>
            <person name="Cherry J.M."/>
            <person name="Stover N.A."/>
            <person name="Krieger C.J."/>
            <person name="del Toro C."/>
            <person name="Ryder H.F."/>
            <person name="Williamson S.C."/>
            <person name="Barbeau R.A."/>
            <person name="Hamilton E.P."/>
            <person name="Orias E."/>
        </authorList>
    </citation>
    <scope>NUCLEOTIDE SEQUENCE [LARGE SCALE GENOMIC DNA]</scope>
    <source>
        <strain evidence="10">SB210</strain>
    </source>
</reference>
<organism evidence="9 10">
    <name type="scientific">Tetrahymena thermophila (strain SB210)</name>
    <dbReference type="NCBI Taxonomy" id="312017"/>
    <lineage>
        <taxon>Eukaryota</taxon>
        <taxon>Sar</taxon>
        <taxon>Alveolata</taxon>
        <taxon>Ciliophora</taxon>
        <taxon>Intramacronucleata</taxon>
        <taxon>Oligohymenophorea</taxon>
        <taxon>Hymenostomatida</taxon>
        <taxon>Tetrahymenina</taxon>
        <taxon>Tetrahymenidae</taxon>
        <taxon>Tetrahymena</taxon>
    </lineage>
</organism>
<evidence type="ECO:0000259" key="8">
    <source>
        <dbReference type="PROSITE" id="PS51382"/>
    </source>
</evidence>
<comment type="subcellular location">
    <subcellularLocation>
        <location evidence="1">Membrane</location>
        <topology evidence="1">Multi-pass membrane protein</topology>
    </subcellularLocation>
</comment>
<evidence type="ECO:0000313" key="9">
    <source>
        <dbReference type="EMBL" id="EAS02438.3"/>
    </source>
</evidence>
<feature type="domain" description="EXS" evidence="7">
    <location>
        <begin position="432"/>
        <end position="637"/>
    </location>
</feature>
<evidence type="ECO:0000256" key="2">
    <source>
        <dbReference type="ARBA" id="ARBA00009665"/>
    </source>
</evidence>
<accession>I7MH25</accession>
<dbReference type="eggNOG" id="KOG1162">
    <property type="taxonomic scope" value="Eukaryota"/>
</dbReference>
<keyword evidence="5 6" id="KW-0472">Membrane</keyword>
<dbReference type="CDD" id="cd14447">
    <property type="entry name" value="SPX"/>
    <property type="match status" value="1"/>
</dbReference>
<feature type="transmembrane region" description="Helical" evidence="6">
    <location>
        <begin position="230"/>
        <end position="251"/>
    </location>
</feature>
<dbReference type="PROSITE" id="PS51382">
    <property type="entry name" value="SPX"/>
    <property type="match status" value="1"/>
</dbReference>
<dbReference type="GO" id="GO:0005886">
    <property type="term" value="C:plasma membrane"/>
    <property type="evidence" value="ECO:0007669"/>
    <property type="project" value="TreeGrafter"/>
</dbReference>
<sequence length="706" mass="84306">MKFAQLISSKTVPEWKKSYLDYQLLKKTLIPFKLTQKLCVKTKFYKGEESINLVGMKQDDQQFQKFKEMFESNLISEIDKINQFFQFKLLNVIHIWKGLYESYLHINCKRKKLESDFDKQYKNLKTAFHAYYRQIRLLRGYADINKDGVRKILKKYKKYTRYIITSDDLVEKIQFKIRDGFLQRNEEKLNTLISEVEAVYLSFFYTRFNRKRGKEELEKAYNFQGDSSNLFMFGIFTGLAILLVCLIFYGVSQDETSSGTDAFSLIFPIYRGIGLIILYQWLIGWNVYIWEKYQVNYKLIFKFNHHFSTVSQILQRAAIFTFLFLLSFFAFTLVKQHEQPTLQGILPLLVWVAFLGYIFFPSEKWFNPQGRKYFYKLLKLILCMPFRKMEFRIGWATDQLVSFITPLKDIVTAILFYTCDFSSNKIASDRTSSIQQIILTGFVMATIPSIMRSIQCCRAMYDEKKYFGTNNFYNLLKYQSSLLTSILSFMLSLIKFNKWDSYQTPFLVVWIISSAVSTLYSYYWDLKKDWGFLTKSKNKWLRDHLVYKNPNIYYAVFISNFILRLAWVFNISPGFQVSFIPNKDLFNFVIGLLEMFRRCQWNLFRVELEHVKNCDSFKAVDDTSLAIKNLDSTIEKDYQDRDQDKMDRLKQKQNLTIHKQAMSKHLIENIKNHFFSKYYQKDKSQEINKINKEINIFKNRIYSKLN</sequence>
<evidence type="ECO:0000256" key="4">
    <source>
        <dbReference type="ARBA" id="ARBA00022989"/>
    </source>
</evidence>
<evidence type="ECO:0000256" key="6">
    <source>
        <dbReference type="SAM" id="Phobius"/>
    </source>
</evidence>
<dbReference type="PANTHER" id="PTHR10783">
    <property type="entry name" value="XENOTROPIC AND POLYTROPIC RETROVIRUS RECEPTOR 1-RELATED"/>
    <property type="match status" value="1"/>
</dbReference>
<feature type="transmembrane region" description="Helical" evidence="6">
    <location>
        <begin position="545"/>
        <end position="569"/>
    </location>
</feature>
<keyword evidence="10" id="KW-1185">Reference proteome</keyword>
<name>I7MH25_TETTS</name>
<feature type="transmembrane region" description="Helical" evidence="6">
    <location>
        <begin position="506"/>
        <end position="524"/>
    </location>
</feature>
<dbReference type="InterPro" id="IPR004342">
    <property type="entry name" value="EXS_C"/>
</dbReference>
<keyword evidence="4 6" id="KW-1133">Transmembrane helix</keyword>
<dbReference type="FunCoup" id="I7MH25">
    <property type="interactions" value="28"/>
</dbReference>
<dbReference type="GO" id="GO:0006817">
    <property type="term" value="P:phosphate ion transport"/>
    <property type="evidence" value="ECO:0007669"/>
    <property type="project" value="TreeGrafter"/>
</dbReference>
<evidence type="ECO:0000259" key="7">
    <source>
        <dbReference type="PROSITE" id="PS51380"/>
    </source>
</evidence>
<dbReference type="Pfam" id="PF03124">
    <property type="entry name" value="EXS"/>
    <property type="match status" value="1"/>
</dbReference>
<feature type="transmembrane region" description="Helical" evidence="6">
    <location>
        <begin position="263"/>
        <end position="283"/>
    </location>
</feature>
<dbReference type="Proteomes" id="UP000009168">
    <property type="component" value="Unassembled WGS sequence"/>
</dbReference>
<protein>
    <submittedName>
        <fullName evidence="9">EXS family protein</fullName>
    </submittedName>
</protein>
<dbReference type="InterPro" id="IPR004331">
    <property type="entry name" value="SPX_dom"/>
</dbReference>
<feature type="transmembrane region" description="Helical" evidence="6">
    <location>
        <begin position="341"/>
        <end position="360"/>
    </location>
</feature>
<dbReference type="GO" id="GO:0000822">
    <property type="term" value="F:inositol hexakisphosphate binding"/>
    <property type="evidence" value="ECO:0007669"/>
    <property type="project" value="TreeGrafter"/>
</dbReference>
<feature type="transmembrane region" description="Helical" evidence="6">
    <location>
        <begin position="434"/>
        <end position="454"/>
    </location>
</feature>
<proteinExistence type="inferred from homology"/>
<feature type="domain" description="SPX" evidence="8">
    <location>
        <begin position="1"/>
        <end position="170"/>
    </location>
</feature>
<dbReference type="KEGG" id="tet:TTHERM_00728980"/>
<comment type="similarity">
    <text evidence="2">Belongs to the SYG1 (TC 2.A.94) family.</text>
</comment>
<dbReference type="Pfam" id="PF03105">
    <property type="entry name" value="SPX"/>
    <property type="match status" value="2"/>
</dbReference>
<dbReference type="GeneID" id="7829397"/>
<dbReference type="GO" id="GO:0005794">
    <property type="term" value="C:Golgi apparatus"/>
    <property type="evidence" value="ECO:0007669"/>
    <property type="project" value="TreeGrafter"/>
</dbReference>
<evidence type="ECO:0000256" key="5">
    <source>
        <dbReference type="ARBA" id="ARBA00023136"/>
    </source>
</evidence>
<dbReference type="EMBL" id="GG662537">
    <property type="protein sequence ID" value="EAS02438.3"/>
    <property type="molecule type" value="Genomic_DNA"/>
</dbReference>
<dbReference type="AlphaFoldDB" id="I7MH25"/>
<evidence type="ECO:0000256" key="3">
    <source>
        <dbReference type="ARBA" id="ARBA00022692"/>
    </source>
</evidence>
<dbReference type="PANTHER" id="PTHR10783:SF103">
    <property type="entry name" value="SOLUTE CARRIER FAMILY 53 MEMBER 1"/>
    <property type="match status" value="1"/>
</dbReference>
<evidence type="ECO:0000256" key="1">
    <source>
        <dbReference type="ARBA" id="ARBA00004141"/>
    </source>
</evidence>
<dbReference type="GO" id="GO:0016036">
    <property type="term" value="P:cellular response to phosphate starvation"/>
    <property type="evidence" value="ECO:0007669"/>
    <property type="project" value="TreeGrafter"/>
</dbReference>
<dbReference type="InParanoid" id="I7MH25"/>
<evidence type="ECO:0000313" key="10">
    <source>
        <dbReference type="Proteomes" id="UP000009168"/>
    </source>
</evidence>
<dbReference type="PROSITE" id="PS51380">
    <property type="entry name" value="EXS"/>
    <property type="match status" value="1"/>
</dbReference>